<keyword evidence="2" id="KW-1277">Toxin-antitoxin system</keyword>
<name>A0A3A8AXZ5_9RHOB</name>
<proteinExistence type="inferred from homology"/>
<dbReference type="RefSeq" id="WP_121164112.1">
    <property type="nucleotide sequence ID" value="NZ_RAPE01000001.1"/>
</dbReference>
<dbReference type="EMBL" id="RAPE01000001">
    <property type="protein sequence ID" value="RKF16777.1"/>
    <property type="molecule type" value="Genomic_DNA"/>
</dbReference>
<dbReference type="InterPro" id="IPR035093">
    <property type="entry name" value="RelE/ParE_toxin_dom_sf"/>
</dbReference>
<evidence type="ECO:0000313" key="4">
    <source>
        <dbReference type="Proteomes" id="UP000281128"/>
    </source>
</evidence>
<dbReference type="InterPro" id="IPR051803">
    <property type="entry name" value="TA_system_RelE-like_toxin"/>
</dbReference>
<comment type="similarity">
    <text evidence="1">Belongs to the RelE toxin family.</text>
</comment>
<sequence length="92" mass="10800">MRIVFLPTTAADLSWFRTYYARVFPEGAARAKHQLRNLCHLLEANPYAGHPGQLDGIRELHIPRTPFTLIYRVTARHIEVLRLWDERQGKFD</sequence>
<reference evidence="3 4" key="1">
    <citation type="submission" date="2018-09" db="EMBL/GenBank/DDBJ databases">
        <title>Roseovarius spongiae sp. nov., isolated from a marine sponge.</title>
        <authorList>
            <person name="Zhuang L."/>
            <person name="Luo L."/>
        </authorList>
    </citation>
    <scope>NUCLEOTIDE SEQUENCE [LARGE SCALE GENOMIC DNA]</scope>
    <source>
        <strain evidence="3 4">HN-E21</strain>
    </source>
</reference>
<keyword evidence="4" id="KW-1185">Reference proteome</keyword>
<evidence type="ECO:0000256" key="2">
    <source>
        <dbReference type="ARBA" id="ARBA00022649"/>
    </source>
</evidence>
<evidence type="ECO:0000313" key="3">
    <source>
        <dbReference type="EMBL" id="RKF16777.1"/>
    </source>
</evidence>
<accession>A0A3A8AXZ5</accession>
<organism evidence="3 4">
    <name type="scientific">Roseovarius spongiae</name>
    <dbReference type="NCBI Taxonomy" id="2320272"/>
    <lineage>
        <taxon>Bacteria</taxon>
        <taxon>Pseudomonadati</taxon>
        <taxon>Pseudomonadota</taxon>
        <taxon>Alphaproteobacteria</taxon>
        <taxon>Rhodobacterales</taxon>
        <taxon>Roseobacteraceae</taxon>
        <taxon>Roseovarius</taxon>
    </lineage>
</organism>
<dbReference type="PANTHER" id="PTHR33755">
    <property type="entry name" value="TOXIN PARE1-RELATED"/>
    <property type="match status" value="1"/>
</dbReference>
<evidence type="ECO:0000256" key="1">
    <source>
        <dbReference type="ARBA" id="ARBA00006226"/>
    </source>
</evidence>
<dbReference type="Proteomes" id="UP000281128">
    <property type="component" value="Unassembled WGS sequence"/>
</dbReference>
<dbReference type="OrthoDB" id="595470at2"/>
<gene>
    <name evidence="3" type="ORF">D6850_04360</name>
</gene>
<comment type="caution">
    <text evidence="3">The sequence shown here is derived from an EMBL/GenBank/DDBJ whole genome shotgun (WGS) entry which is preliminary data.</text>
</comment>
<dbReference type="AlphaFoldDB" id="A0A3A8AXZ5"/>
<protein>
    <submittedName>
        <fullName evidence="3">Type II toxin-antitoxin system RelE/ParE family toxin</fullName>
    </submittedName>
</protein>
<dbReference type="Gene3D" id="3.30.2310.20">
    <property type="entry name" value="RelE-like"/>
    <property type="match status" value="1"/>
</dbReference>
<dbReference type="PANTHER" id="PTHR33755:SF6">
    <property type="entry name" value="PLASMID STABILIZATION SYSTEM PROTEIN"/>
    <property type="match status" value="1"/>
</dbReference>
<dbReference type="InterPro" id="IPR007712">
    <property type="entry name" value="RelE/ParE_toxin"/>
</dbReference>
<dbReference type="Pfam" id="PF05016">
    <property type="entry name" value="ParE_toxin"/>
    <property type="match status" value="1"/>
</dbReference>